<dbReference type="SUPFAM" id="SSF56281">
    <property type="entry name" value="Metallo-hydrolase/oxidoreductase"/>
    <property type="match status" value="1"/>
</dbReference>
<dbReference type="GO" id="GO:0016787">
    <property type="term" value="F:hydrolase activity"/>
    <property type="evidence" value="ECO:0007669"/>
    <property type="project" value="UniProtKB-KW"/>
</dbReference>
<keyword evidence="4" id="KW-0378">Hydrolase</keyword>
<dbReference type="PANTHER" id="PTHR42978:SF2">
    <property type="entry name" value="102 KBASES UNSTABLE REGION: FROM 1 TO 119443"/>
    <property type="match status" value="1"/>
</dbReference>
<dbReference type="KEGG" id="pbj:VN24_13310"/>
<comment type="similarity">
    <text evidence="2">Belongs to the metallo-beta-lactamase superfamily.</text>
</comment>
<reference evidence="10 11" key="1">
    <citation type="journal article" date="2015" name="J. Biotechnol.">
        <title>Complete genome sequence of Paenibacillus beijingensis 7188(T) (=DSM 24997(T)), a novel rhizobacterium from jujube garden soil.</title>
        <authorList>
            <person name="Kwak Y."/>
            <person name="Shin J.H."/>
        </authorList>
    </citation>
    <scope>NUCLEOTIDE SEQUENCE [LARGE SCALE GENOMIC DNA]</scope>
    <source>
        <strain evidence="10 11">DSM 24997</strain>
    </source>
</reference>
<dbReference type="GO" id="GO:0046872">
    <property type="term" value="F:metal ion binding"/>
    <property type="evidence" value="ECO:0007669"/>
    <property type="project" value="UniProtKB-KW"/>
</dbReference>
<dbReference type="AlphaFoldDB" id="A0A0D5NJS2"/>
<comment type="catalytic activity">
    <reaction evidence="6">
        <text>3',5'-cyclic CMP + H2O = CMP + H(+)</text>
        <dbReference type="Rhea" id="RHEA:72675"/>
        <dbReference type="ChEBI" id="CHEBI:15377"/>
        <dbReference type="ChEBI" id="CHEBI:15378"/>
        <dbReference type="ChEBI" id="CHEBI:58003"/>
        <dbReference type="ChEBI" id="CHEBI:60377"/>
    </reaction>
    <physiologicalReaction direction="left-to-right" evidence="6">
        <dbReference type="Rhea" id="RHEA:72676"/>
    </physiologicalReaction>
</comment>
<keyword evidence="5" id="KW-0862">Zinc</keyword>
<accession>A0A0D5NJS2</accession>
<dbReference type="HOGENOM" id="CLU_030571_3_5_9"/>
<protein>
    <submittedName>
        <fullName evidence="10">Beta-lactamase</fullName>
    </submittedName>
</protein>
<evidence type="ECO:0000259" key="9">
    <source>
        <dbReference type="SMART" id="SM00849"/>
    </source>
</evidence>
<gene>
    <name evidence="10" type="ORF">VN24_13310</name>
</gene>
<dbReference type="InterPro" id="IPR036866">
    <property type="entry name" value="RibonucZ/Hydroxyglut_hydro"/>
</dbReference>
<dbReference type="PATRIC" id="fig|1126833.4.peg.2903"/>
<feature type="domain" description="Metallo-beta-lactamase" evidence="9">
    <location>
        <begin position="46"/>
        <end position="260"/>
    </location>
</feature>
<sequence length="270" mass="30360">MSKTKIHVLHTGSVNVDRALPFKEKTLHPLPFSGWLRPNSWRMWVPVSAYLIEHPKGLILVDAGWHEDMRVNVRKHLGFMASTMITGILPPGQSVREQLQRLGYRDRDLDFVVMTHFHSDHVSGLKHVAGAKRIIVSDLEWKAANNDANYITSMWEGVNVETFQMKSIPYGPYKSGLDLFGDGSIYLVFTPGHSKGMVSLLVKTDGGWVLLGSDVGYARKSWEQHILPGVTTSAEQADKSLTWLSDFSKRDDCRMVIVNHDLEIAPQVIA</sequence>
<dbReference type="InterPro" id="IPR051013">
    <property type="entry name" value="MBL_superfamily_lactonases"/>
</dbReference>
<dbReference type="RefSeq" id="WP_045670799.1">
    <property type="nucleotide sequence ID" value="NZ_CP011058.1"/>
</dbReference>
<organism evidence="10 11">
    <name type="scientific">Paenibacillus beijingensis</name>
    <dbReference type="NCBI Taxonomy" id="1126833"/>
    <lineage>
        <taxon>Bacteria</taxon>
        <taxon>Bacillati</taxon>
        <taxon>Bacillota</taxon>
        <taxon>Bacilli</taxon>
        <taxon>Bacillales</taxon>
        <taxon>Paenibacillaceae</taxon>
        <taxon>Paenibacillus</taxon>
    </lineage>
</organism>
<comment type="catalytic activity">
    <reaction evidence="8">
        <text>3',5'-cyclic UMP + H2O = UMP + H(+)</text>
        <dbReference type="Rhea" id="RHEA:70575"/>
        <dbReference type="ChEBI" id="CHEBI:15377"/>
        <dbReference type="ChEBI" id="CHEBI:15378"/>
        <dbReference type="ChEBI" id="CHEBI:57865"/>
        <dbReference type="ChEBI" id="CHEBI:184387"/>
    </reaction>
    <physiologicalReaction direction="left-to-right" evidence="8">
        <dbReference type="Rhea" id="RHEA:70576"/>
    </physiologicalReaction>
</comment>
<comment type="cofactor">
    <cofactor evidence="1">
        <name>Zn(2+)</name>
        <dbReference type="ChEBI" id="CHEBI:29105"/>
    </cofactor>
</comment>
<name>A0A0D5NJS2_9BACL</name>
<evidence type="ECO:0000256" key="1">
    <source>
        <dbReference type="ARBA" id="ARBA00001947"/>
    </source>
</evidence>
<dbReference type="EMBL" id="CP011058">
    <property type="protein sequence ID" value="AJY75370.1"/>
    <property type="molecule type" value="Genomic_DNA"/>
</dbReference>
<evidence type="ECO:0000256" key="4">
    <source>
        <dbReference type="ARBA" id="ARBA00022801"/>
    </source>
</evidence>
<evidence type="ECO:0000256" key="7">
    <source>
        <dbReference type="ARBA" id="ARBA00034301"/>
    </source>
</evidence>
<dbReference type="Pfam" id="PF00753">
    <property type="entry name" value="Lactamase_B"/>
    <property type="match status" value="1"/>
</dbReference>
<reference evidence="11" key="2">
    <citation type="submission" date="2015-03" db="EMBL/GenBank/DDBJ databases">
        <title>Genome sequence of Paenibacillus beijingensis strain DSM 24997T.</title>
        <authorList>
            <person name="Kwak Y."/>
            <person name="Shin J.-H."/>
        </authorList>
    </citation>
    <scope>NUCLEOTIDE SEQUENCE [LARGE SCALE GENOMIC DNA]</scope>
    <source>
        <strain evidence="11">DSM 24997</strain>
    </source>
</reference>
<dbReference type="PANTHER" id="PTHR42978">
    <property type="entry name" value="QUORUM-QUENCHING LACTONASE YTNP-RELATED-RELATED"/>
    <property type="match status" value="1"/>
</dbReference>
<evidence type="ECO:0000256" key="2">
    <source>
        <dbReference type="ARBA" id="ARBA00007749"/>
    </source>
</evidence>
<evidence type="ECO:0000256" key="3">
    <source>
        <dbReference type="ARBA" id="ARBA00022723"/>
    </source>
</evidence>
<evidence type="ECO:0000256" key="8">
    <source>
        <dbReference type="ARBA" id="ARBA00048505"/>
    </source>
</evidence>
<keyword evidence="3" id="KW-0479">Metal-binding</keyword>
<dbReference type="OrthoDB" id="333278at2"/>
<evidence type="ECO:0000313" key="11">
    <source>
        <dbReference type="Proteomes" id="UP000032633"/>
    </source>
</evidence>
<keyword evidence="11" id="KW-1185">Reference proteome</keyword>
<dbReference type="CDD" id="cd07729">
    <property type="entry name" value="AHL_lactonase_MBL-fold"/>
    <property type="match status" value="1"/>
</dbReference>
<dbReference type="Proteomes" id="UP000032633">
    <property type="component" value="Chromosome"/>
</dbReference>
<comment type="function">
    <text evidence="7">Counteracts the endogenous Pycsar antiviral defense system. Phosphodiesterase that enables metal-dependent hydrolysis of host cyclic nucleotide Pycsar defense signals such as cCMP and cUMP.</text>
</comment>
<evidence type="ECO:0000256" key="6">
    <source>
        <dbReference type="ARBA" id="ARBA00034221"/>
    </source>
</evidence>
<dbReference type="InterPro" id="IPR001279">
    <property type="entry name" value="Metallo-B-lactamas"/>
</dbReference>
<evidence type="ECO:0000313" key="10">
    <source>
        <dbReference type="EMBL" id="AJY75370.1"/>
    </source>
</evidence>
<dbReference type="Gene3D" id="3.60.15.10">
    <property type="entry name" value="Ribonuclease Z/Hydroxyacylglutathione hydrolase-like"/>
    <property type="match status" value="1"/>
</dbReference>
<evidence type="ECO:0000256" key="5">
    <source>
        <dbReference type="ARBA" id="ARBA00022833"/>
    </source>
</evidence>
<dbReference type="STRING" id="1126833.VN24_13310"/>
<dbReference type="SMART" id="SM00849">
    <property type="entry name" value="Lactamase_B"/>
    <property type="match status" value="1"/>
</dbReference>
<proteinExistence type="inferred from homology"/>